<accession>A0ABY4R4Z4</accession>
<name>A0ABY4R4Z4_9ACTN</name>
<keyword evidence="14" id="KW-0443">Lipid metabolism</keyword>
<evidence type="ECO:0000256" key="15">
    <source>
        <dbReference type="ARBA" id="ARBA00023136"/>
    </source>
</evidence>
<evidence type="ECO:0000256" key="8">
    <source>
        <dbReference type="ARBA" id="ARBA00022475"/>
    </source>
</evidence>
<evidence type="ECO:0000256" key="12">
    <source>
        <dbReference type="ARBA" id="ARBA00022695"/>
    </source>
</evidence>
<keyword evidence="17" id="KW-1208">Phospholipid metabolism</keyword>
<feature type="transmembrane region" description="Helical" evidence="20">
    <location>
        <begin position="295"/>
        <end position="313"/>
    </location>
</feature>
<reference evidence="21" key="2">
    <citation type="submission" date="2022-05" db="EMBL/GenBank/DDBJ databases">
        <authorList>
            <person name="Kim J.-S."/>
            <person name="Lee K."/>
            <person name="Suh M."/>
            <person name="Eom M."/>
            <person name="Kim J.-S."/>
            <person name="Kim D.-S."/>
            <person name="Ko S.-H."/>
            <person name="Shin Y."/>
            <person name="Lee J.-S."/>
        </authorList>
    </citation>
    <scope>NUCLEOTIDE SEQUENCE</scope>
    <source>
        <strain evidence="21">N237</strain>
    </source>
</reference>
<sequence>MVDTPEDPDAPEDPEHHDASEDPDAPGEPDDLGDPEPAATGRHGGSGMSAAEIIARARAADPAAASRPSRSARRAAEQAEALAERVEAATDEPSMTRHLAVVASPVPLIEDLPVAVRTSRAGRNLPAAIGVGAGLGALVLASVFLYRPSFAVILVIAAAIGVYEMVQAISTVEARPPLVPLVVGGVAMDAAAWFRGPDGLVGALLLTVLGVVVWRLADGAAGYLPDVASGVFIALYVPFLAGFAALMVHPDDGAARIVMFILAVVCSDTGGYAAGVLFGKHPMAPTVSPKKSWEGFAGSLVGSSISGSLLMVFCFHHEWWKGVIFGLAIAVTATLGDLGESMIKRDLGLKDMGKLLPGHGGIMDRLDSLLPCAPVAYLLLAAFVPH</sequence>
<keyword evidence="16" id="KW-0594">Phospholipid biosynthesis</keyword>
<evidence type="ECO:0000256" key="9">
    <source>
        <dbReference type="ARBA" id="ARBA00022516"/>
    </source>
</evidence>
<evidence type="ECO:0000256" key="20">
    <source>
        <dbReference type="SAM" id="Phobius"/>
    </source>
</evidence>
<evidence type="ECO:0000256" key="11">
    <source>
        <dbReference type="ARBA" id="ARBA00022692"/>
    </source>
</evidence>
<evidence type="ECO:0000256" key="7">
    <source>
        <dbReference type="ARBA" id="ARBA00019373"/>
    </source>
</evidence>
<dbReference type="PANTHER" id="PTHR46382">
    <property type="entry name" value="PHOSPHATIDATE CYTIDYLYLTRANSFERASE"/>
    <property type="match status" value="1"/>
</dbReference>
<dbReference type="Pfam" id="PF01148">
    <property type="entry name" value="CTP_transf_1"/>
    <property type="match status" value="1"/>
</dbReference>
<feature type="transmembrane region" description="Helical" evidence="20">
    <location>
        <begin position="254"/>
        <end position="274"/>
    </location>
</feature>
<keyword evidence="8" id="KW-1003">Cell membrane</keyword>
<evidence type="ECO:0000256" key="16">
    <source>
        <dbReference type="ARBA" id="ARBA00023209"/>
    </source>
</evidence>
<dbReference type="InterPro" id="IPR000374">
    <property type="entry name" value="PC_trans"/>
</dbReference>
<evidence type="ECO:0000256" key="13">
    <source>
        <dbReference type="ARBA" id="ARBA00022989"/>
    </source>
</evidence>
<evidence type="ECO:0000256" key="4">
    <source>
        <dbReference type="ARBA" id="ARBA00005189"/>
    </source>
</evidence>
<protein>
    <recommendedName>
        <fullName evidence="7 18">Phosphatidate cytidylyltransferase</fullName>
        <ecNumber evidence="6 18">2.7.7.41</ecNumber>
    </recommendedName>
</protein>
<reference evidence="21" key="1">
    <citation type="journal article" date="2018" name="Int. J. Syst. Evol. Microbiol.">
        <title>Jatrophihabitans telluris sp. nov., isolated from sediment soil of lava forest wetlands and the emended description of the genus Jatrophihabitans.</title>
        <authorList>
            <person name="Lee K.C."/>
            <person name="Suh M.K."/>
            <person name="Eom M.K."/>
            <person name="Kim K.K."/>
            <person name="Kim J.S."/>
            <person name="Kim D.S."/>
            <person name="Ko S.H."/>
            <person name="Shin Y.K."/>
            <person name="Lee J.S."/>
        </authorList>
    </citation>
    <scope>NUCLEOTIDE SEQUENCE</scope>
    <source>
        <strain evidence="21">N237</strain>
    </source>
</reference>
<feature type="transmembrane region" description="Helical" evidence="20">
    <location>
        <begin position="125"/>
        <end position="144"/>
    </location>
</feature>
<evidence type="ECO:0000256" key="6">
    <source>
        <dbReference type="ARBA" id="ARBA00012487"/>
    </source>
</evidence>
<feature type="compositionally biased region" description="Low complexity" evidence="19">
    <location>
        <begin position="49"/>
        <end position="69"/>
    </location>
</feature>
<comment type="pathway">
    <text evidence="3 18">Phospholipid metabolism; CDP-diacylglycerol biosynthesis; CDP-diacylglycerol from sn-glycerol 3-phosphate: step 3/3.</text>
</comment>
<evidence type="ECO:0000256" key="17">
    <source>
        <dbReference type="ARBA" id="ARBA00023264"/>
    </source>
</evidence>
<evidence type="ECO:0000256" key="14">
    <source>
        <dbReference type="ARBA" id="ARBA00023098"/>
    </source>
</evidence>
<comment type="subcellular location">
    <subcellularLocation>
        <location evidence="2">Cell membrane</location>
        <topology evidence="2">Multi-pass membrane protein</topology>
    </subcellularLocation>
</comment>
<keyword evidence="15 20" id="KW-0472">Membrane</keyword>
<evidence type="ECO:0000256" key="3">
    <source>
        <dbReference type="ARBA" id="ARBA00005119"/>
    </source>
</evidence>
<dbReference type="PROSITE" id="PS01315">
    <property type="entry name" value="CDS"/>
    <property type="match status" value="1"/>
</dbReference>
<keyword evidence="10 18" id="KW-0808">Transferase</keyword>
<feature type="region of interest" description="Disordered" evidence="19">
    <location>
        <begin position="1"/>
        <end position="77"/>
    </location>
</feature>
<dbReference type="EC" id="2.7.7.41" evidence="6 18"/>
<keyword evidence="11 18" id="KW-0812">Transmembrane</keyword>
<keyword evidence="13 20" id="KW-1133">Transmembrane helix</keyword>
<keyword evidence="22" id="KW-1185">Reference proteome</keyword>
<organism evidence="21 22">
    <name type="scientific">Jatrophihabitans telluris</name>
    <dbReference type="NCBI Taxonomy" id="2038343"/>
    <lineage>
        <taxon>Bacteria</taxon>
        <taxon>Bacillati</taxon>
        <taxon>Actinomycetota</taxon>
        <taxon>Actinomycetes</taxon>
        <taxon>Jatrophihabitantales</taxon>
        <taxon>Jatrophihabitantaceae</taxon>
        <taxon>Jatrophihabitans</taxon>
    </lineage>
</organism>
<proteinExistence type="inferred from homology"/>
<feature type="compositionally biased region" description="Acidic residues" evidence="19">
    <location>
        <begin position="1"/>
        <end position="12"/>
    </location>
</feature>
<comment type="pathway">
    <text evidence="4">Lipid metabolism.</text>
</comment>
<comment type="similarity">
    <text evidence="5 18">Belongs to the CDS family.</text>
</comment>
<dbReference type="GO" id="GO:0016779">
    <property type="term" value="F:nucleotidyltransferase activity"/>
    <property type="evidence" value="ECO:0007669"/>
    <property type="project" value="UniProtKB-KW"/>
</dbReference>
<feature type="compositionally biased region" description="Acidic residues" evidence="19">
    <location>
        <begin position="21"/>
        <end position="34"/>
    </location>
</feature>
<keyword evidence="12 18" id="KW-0548">Nucleotidyltransferase</keyword>
<gene>
    <name evidence="21" type="ORF">M6D93_08435</name>
</gene>
<evidence type="ECO:0000313" key="22">
    <source>
        <dbReference type="Proteomes" id="UP001056336"/>
    </source>
</evidence>
<evidence type="ECO:0000256" key="18">
    <source>
        <dbReference type="RuleBase" id="RU003938"/>
    </source>
</evidence>
<feature type="transmembrane region" description="Helical" evidence="20">
    <location>
        <begin position="229"/>
        <end position="248"/>
    </location>
</feature>
<evidence type="ECO:0000256" key="1">
    <source>
        <dbReference type="ARBA" id="ARBA00001698"/>
    </source>
</evidence>
<evidence type="ECO:0000256" key="2">
    <source>
        <dbReference type="ARBA" id="ARBA00004651"/>
    </source>
</evidence>
<feature type="transmembrane region" description="Helical" evidence="20">
    <location>
        <begin position="200"/>
        <end position="217"/>
    </location>
</feature>
<dbReference type="PANTHER" id="PTHR46382:SF1">
    <property type="entry name" value="PHOSPHATIDATE CYTIDYLYLTRANSFERASE"/>
    <property type="match status" value="1"/>
</dbReference>
<keyword evidence="9" id="KW-0444">Lipid biosynthesis</keyword>
<feature type="transmembrane region" description="Helical" evidence="20">
    <location>
        <begin position="319"/>
        <end position="338"/>
    </location>
</feature>
<evidence type="ECO:0000256" key="19">
    <source>
        <dbReference type="SAM" id="MobiDB-lite"/>
    </source>
</evidence>
<dbReference type="Proteomes" id="UP001056336">
    <property type="component" value="Chromosome"/>
</dbReference>
<comment type="catalytic activity">
    <reaction evidence="1 18">
        <text>a 1,2-diacyl-sn-glycero-3-phosphate + CTP + H(+) = a CDP-1,2-diacyl-sn-glycerol + diphosphate</text>
        <dbReference type="Rhea" id="RHEA:16229"/>
        <dbReference type="ChEBI" id="CHEBI:15378"/>
        <dbReference type="ChEBI" id="CHEBI:33019"/>
        <dbReference type="ChEBI" id="CHEBI:37563"/>
        <dbReference type="ChEBI" id="CHEBI:58332"/>
        <dbReference type="ChEBI" id="CHEBI:58608"/>
        <dbReference type="EC" id="2.7.7.41"/>
    </reaction>
</comment>
<dbReference type="EMBL" id="CP097332">
    <property type="protein sequence ID" value="UQX90015.1"/>
    <property type="molecule type" value="Genomic_DNA"/>
</dbReference>
<evidence type="ECO:0000256" key="5">
    <source>
        <dbReference type="ARBA" id="ARBA00010185"/>
    </source>
</evidence>
<evidence type="ECO:0000256" key="10">
    <source>
        <dbReference type="ARBA" id="ARBA00022679"/>
    </source>
</evidence>
<feature type="transmembrane region" description="Helical" evidence="20">
    <location>
        <begin position="150"/>
        <end position="166"/>
    </location>
</feature>
<dbReference type="RefSeq" id="WP_249773911.1">
    <property type="nucleotide sequence ID" value="NZ_CP097332.1"/>
</dbReference>
<evidence type="ECO:0000313" key="21">
    <source>
        <dbReference type="EMBL" id="UQX90015.1"/>
    </source>
</evidence>